<gene>
    <name evidence="1" type="ORF">GGQ83_001005</name>
</gene>
<dbReference type="EMBL" id="JACIDJ010000001">
    <property type="protein sequence ID" value="MBB3897579.1"/>
    <property type="molecule type" value="Genomic_DNA"/>
</dbReference>
<dbReference type="Gene3D" id="3.30.160.150">
    <property type="entry name" value="Lipoprotein like domain"/>
    <property type="match status" value="1"/>
</dbReference>
<dbReference type="GO" id="GO:0043165">
    <property type="term" value="P:Gram-negative-bacterium-type cell outer membrane assembly"/>
    <property type="evidence" value="ECO:0007669"/>
    <property type="project" value="InterPro"/>
</dbReference>
<dbReference type="Proteomes" id="UP000553193">
    <property type="component" value="Unassembled WGS sequence"/>
</dbReference>
<dbReference type="InterPro" id="IPR007485">
    <property type="entry name" value="LPS_assembly_LptE"/>
</dbReference>
<organism evidence="1 2">
    <name type="scientific">Roseococcus suduntuyensis</name>
    <dbReference type="NCBI Taxonomy" id="455361"/>
    <lineage>
        <taxon>Bacteria</taxon>
        <taxon>Pseudomonadati</taxon>
        <taxon>Pseudomonadota</taxon>
        <taxon>Alphaproteobacteria</taxon>
        <taxon>Acetobacterales</taxon>
        <taxon>Roseomonadaceae</taxon>
        <taxon>Roseococcus</taxon>
    </lineage>
</organism>
<dbReference type="RefSeq" id="WP_184382512.1">
    <property type="nucleotide sequence ID" value="NZ_JACIDJ010000001.1"/>
</dbReference>
<dbReference type="AlphaFoldDB" id="A0A840A7S9"/>
<proteinExistence type="predicted"/>
<reference evidence="1 2" key="1">
    <citation type="submission" date="2020-08" db="EMBL/GenBank/DDBJ databases">
        <title>Genomic Encyclopedia of Type Strains, Phase IV (KMG-IV): sequencing the most valuable type-strain genomes for metagenomic binning, comparative biology and taxonomic classification.</title>
        <authorList>
            <person name="Goeker M."/>
        </authorList>
    </citation>
    <scope>NUCLEOTIDE SEQUENCE [LARGE SCALE GENOMIC DNA]</scope>
    <source>
        <strain evidence="1 2">DSM 19979</strain>
    </source>
</reference>
<dbReference type="Pfam" id="PF04390">
    <property type="entry name" value="LptE"/>
    <property type="match status" value="1"/>
</dbReference>
<protein>
    <submittedName>
        <fullName evidence="1">LPS-assembly lipoprotein</fullName>
    </submittedName>
</protein>
<dbReference type="GO" id="GO:0019867">
    <property type="term" value="C:outer membrane"/>
    <property type="evidence" value="ECO:0007669"/>
    <property type="project" value="InterPro"/>
</dbReference>
<keyword evidence="1" id="KW-0449">Lipoprotein</keyword>
<evidence type="ECO:0000313" key="2">
    <source>
        <dbReference type="Proteomes" id="UP000553193"/>
    </source>
</evidence>
<accession>A0A840A7S9</accession>
<comment type="caution">
    <text evidence="1">The sequence shown here is derived from an EMBL/GenBank/DDBJ whole genome shotgun (WGS) entry which is preliminary data.</text>
</comment>
<name>A0A840A7S9_9PROT</name>
<keyword evidence="2" id="KW-1185">Reference proteome</keyword>
<sequence>MLAGCGFRPLYGPDGARGGGDDFRGEPRLVQEMAAVRVANIPERGGQLLRRMLERRFESLSPGTAARYQLQTSFGVTTEALGFLRDGNTSRVRVIGSAPWTLTDGGTPPTVLGRGLARTIDSYNIPTLQFFAADMSREDTERRMIEELGDRIVLGVAAALRRRLQA</sequence>
<evidence type="ECO:0000313" key="1">
    <source>
        <dbReference type="EMBL" id="MBB3897579.1"/>
    </source>
</evidence>